<comment type="subcellular location">
    <subcellularLocation>
        <location evidence="2">Membrane</location>
        <topology evidence="2">Multi-pass membrane protein</topology>
    </subcellularLocation>
    <subcellularLocation>
        <location evidence="7">Mitochondrion membrane</location>
        <topology evidence="7">Multi-pass membrane protein</topology>
    </subcellularLocation>
</comment>
<feature type="transmembrane region" description="Helical" evidence="7">
    <location>
        <begin position="30"/>
        <end position="50"/>
    </location>
</feature>
<evidence type="ECO:0000259" key="8">
    <source>
        <dbReference type="Pfam" id="PF00361"/>
    </source>
</evidence>
<dbReference type="PRINTS" id="PR01437">
    <property type="entry name" value="NUOXDRDTASE4"/>
</dbReference>
<dbReference type="PANTHER" id="PTHR43507">
    <property type="entry name" value="NADH-UBIQUINONE OXIDOREDUCTASE CHAIN 4"/>
    <property type="match status" value="1"/>
</dbReference>
<comment type="similarity">
    <text evidence="3 7">Belongs to the complex I subunit 4 family.</text>
</comment>
<gene>
    <name evidence="9" type="primary">nad4</name>
</gene>
<feature type="transmembrane region" description="Helical" evidence="7">
    <location>
        <begin position="255"/>
        <end position="276"/>
    </location>
</feature>
<keyword evidence="7" id="KW-0249">Electron transport</keyword>
<sequence>MLTALILTPLAGALLLTTMREDSTQAVSRVKQTALLATVVAFAVAMLLWLQFDSASSEMQFTVKYAAFPHDSFNVGTGVGGVSVSNNTSYFNMHLGLDGLSLYFVLLTAFTMPICVLASWCNVQHSVKSYMIALLVLQSLLTTAFVVQDLLLFYVFFEAVLVPLFVLVGVWGASADRVRAAFLLFLYTLLGSLFMLLAFIVIASATGTTDLQVLSLAGVNFAKQQWLWIAIFASLAVKTPLFPMHIWLSRAHVQASVAVSMILAGLVLKLATYAYVRILLPMLPEASSYYGPLVQTVCVVTLIYSSLTTLRQTDFKVLVAYSSVAHMSVVVIGLFSNSLQGIEGALLLSIAHGLVSPALFYCLGGVLYDRYHTRQLRYYRGLLQYMPVFAMLLFMFVLGNMSTPLTLNWIGELLALLGAMQRSAVVGAAMSTGIVLSACYSIWLYARMTGGTWSPYLGYAVDVTRREVMVLLPLLATMLVFGVCPNIILTDLHYSVTALLNS</sequence>
<feature type="transmembrane region" description="Helical" evidence="7">
    <location>
        <begin position="423"/>
        <end position="446"/>
    </location>
</feature>
<dbReference type="GO" id="GO:0042773">
    <property type="term" value="P:ATP synthesis coupled electron transport"/>
    <property type="evidence" value="ECO:0007669"/>
    <property type="project" value="InterPro"/>
</dbReference>
<dbReference type="AlphaFoldDB" id="A0A7G8ZGE6"/>
<accession>A0A7G8ZGE6</accession>
<keyword evidence="4 7" id="KW-0812">Transmembrane</keyword>
<dbReference type="NCBIfam" id="TIGR01972">
    <property type="entry name" value="NDH_I_M"/>
    <property type="match status" value="1"/>
</dbReference>
<keyword evidence="7" id="KW-0679">Respiratory chain</keyword>
<feature type="transmembrane region" description="Helical" evidence="7">
    <location>
        <begin position="319"/>
        <end position="339"/>
    </location>
</feature>
<dbReference type="InterPro" id="IPR010227">
    <property type="entry name" value="NADH_Q_OxRdtase_chainM/4"/>
</dbReference>
<proteinExistence type="inferred from homology"/>
<dbReference type="GO" id="GO:0008137">
    <property type="term" value="F:NADH dehydrogenase (ubiquinone) activity"/>
    <property type="evidence" value="ECO:0007669"/>
    <property type="project" value="UniProtKB-UniRule"/>
</dbReference>
<dbReference type="PANTHER" id="PTHR43507:SF1">
    <property type="entry name" value="NADH-UBIQUINONE OXIDOREDUCTASE CHAIN 4"/>
    <property type="match status" value="1"/>
</dbReference>
<feature type="transmembrane region" description="Helical" evidence="7">
    <location>
        <begin position="153"/>
        <end position="173"/>
    </location>
</feature>
<comment type="catalytic activity">
    <reaction evidence="7">
        <text>a ubiquinone + NADH + 5 H(+)(in) = a ubiquinol + NAD(+) + 4 H(+)(out)</text>
        <dbReference type="Rhea" id="RHEA:29091"/>
        <dbReference type="Rhea" id="RHEA-COMP:9565"/>
        <dbReference type="Rhea" id="RHEA-COMP:9566"/>
        <dbReference type="ChEBI" id="CHEBI:15378"/>
        <dbReference type="ChEBI" id="CHEBI:16389"/>
        <dbReference type="ChEBI" id="CHEBI:17976"/>
        <dbReference type="ChEBI" id="CHEBI:57540"/>
        <dbReference type="ChEBI" id="CHEBI:57945"/>
        <dbReference type="EC" id="7.1.1.2"/>
    </reaction>
</comment>
<dbReference type="GO" id="GO:0015990">
    <property type="term" value="P:electron transport coupled proton transport"/>
    <property type="evidence" value="ECO:0007669"/>
    <property type="project" value="TreeGrafter"/>
</dbReference>
<evidence type="ECO:0000256" key="1">
    <source>
        <dbReference type="ARBA" id="ARBA00003257"/>
    </source>
</evidence>
<evidence type="ECO:0000256" key="3">
    <source>
        <dbReference type="ARBA" id="ARBA00009025"/>
    </source>
</evidence>
<feature type="transmembrane region" description="Helical" evidence="7">
    <location>
        <begin position="180"/>
        <end position="206"/>
    </location>
</feature>
<dbReference type="InterPro" id="IPR003918">
    <property type="entry name" value="NADH_UbQ_OxRdtase"/>
</dbReference>
<evidence type="ECO:0000256" key="4">
    <source>
        <dbReference type="ARBA" id="ARBA00022692"/>
    </source>
</evidence>
<evidence type="ECO:0000313" key="9">
    <source>
        <dbReference type="EMBL" id="QNL17831.1"/>
    </source>
</evidence>
<keyword evidence="7" id="KW-0520">NAD</keyword>
<dbReference type="Proteomes" id="UP000016926">
    <property type="component" value="Mitochondrion"/>
</dbReference>
<feature type="transmembrane region" description="Helical" evidence="7">
    <location>
        <begin position="102"/>
        <end position="123"/>
    </location>
</feature>
<feature type="transmembrane region" description="Helical" evidence="7">
    <location>
        <begin position="288"/>
        <end position="307"/>
    </location>
</feature>
<feature type="transmembrane region" description="Helical" evidence="7">
    <location>
        <begin position="467"/>
        <end position="489"/>
    </location>
</feature>
<feature type="transmembrane region" description="Helical" evidence="7">
    <location>
        <begin position="345"/>
        <end position="368"/>
    </location>
</feature>
<evidence type="ECO:0000256" key="2">
    <source>
        <dbReference type="ARBA" id="ARBA00004141"/>
    </source>
</evidence>
<feature type="transmembrane region" description="Helical" evidence="7">
    <location>
        <begin position="130"/>
        <end position="147"/>
    </location>
</feature>
<name>A0A7G8ZGE6_RHOT1</name>
<dbReference type="GO" id="GO:0048039">
    <property type="term" value="F:ubiquinone binding"/>
    <property type="evidence" value="ECO:0007669"/>
    <property type="project" value="TreeGrafter"/>
</dbReference>
<dbReference type="GO" id="GO:0003954">
    <property type="term" value="F:NADH dehydrogenase activity"/>
    <property type="evidence" value="ECO:0007669"/>
    <property type="project" value="TreeGrafter"/>
</dbReference>
<keyword evidence="10" id="KW-1185">Reference proteome</keyword>
<evidence type="ECO:0000256" key="7">
    <source>
        <dbReference type="RuleBase" id="RU003297"/>
    </source>
</evidence>
<dbReference type="GO" id="GO:0031966">
    <property type="term" value="C:mitochondrial membrane"/>
    <property type="evidence" value="ECO:0007669"/>
    <property type="project" value="UniProtKB-SubCell"/>
</dbReference>
<keyword evidence="7" id="KW-0830">Ubiquinone</keyword>
<organism evidence="9 10">
    <name type="scientific">Rhodotorula toruloides (strain NP11)</name>
    <name type="common">Yeast</name>
    <name type="synonym">Rhodosporidium toruloides</name>
    <dbReference type="NCBI Taxonomy" id="1130832"/>
    <lineage>
        <taxon>Eukaryota</taxon>
        <taxon>Fungi</taxon>
        <taxon>Dikarya</taxon>
        <taxon>Basidiomycota</taxon>
        <taxon>Pucciniomycotina</taxon>
        <taxon>Microbotryomycetes</taxon>
        <taxon>Sporidiobolales</taxon>
        <taxon>Sporidiobolaceae</taxon>
        <taxon>Rhodotorula</taxon>
    </lineage>
</organism>
<keyword evidence="5 7" id="KW-1133">Transmembrane helix</keyword>
<comment type="function">
    <text evidence="7">Core subunit of the mitochondrial membrane respiratory chain NADH dehydrogenase (Complex I) which catalyzes electron transfer from NADH through the respiratory chain, using ubiquinone as an electron acceptor. Essential for the catalytic activity and assembly of complex I.</text>
</comment>
<dbReference type="InterPro" id="IPR001750">
    <property type="entry name" value="ND/Mrp_TM"/>
</dbReference>
<protein>
    <recommendedName>
        <fullName evidence="7">NADH-ubiquinone oxidoreductase chain 4</fullName>
        <ecNumber evidence="7">7.1.1.2</ecNumber>
    </recommendedName>
</protein>
<keyword evidence="6 7" id="KW-0472">Membrane</keyword>
<feature type="domain" description="NADH:quinone oxidoreductase/Mrp antiporter transmembrane" evidence="8">
    <location>
        <begin position="148"/>
        <end position="436"/>
    </location>
</feature>
<geneLocation type="mitochondrion" evidence="9"/>
<comment type="function">
    <text evidence="1">Core subunit of the mitochondrial membrane respiratory chain NADH dehydrogenase (Complex I) that is believed to belong to the minimal assembly required for catalysis. Complex I functions in the transfer of electrons from NADH to the respiratory chain. The immediate electron acceptor for the enzyme is believed to be ubiquinone.</text>
</comment>
<dbReference type="EMBL" id="MT362617">
    <property type="protein sequence ID" value="QNL17831.1"/>
    <property type="molecule type" value="Genomic_DNA"/>
</dbReference>
<keyword evidence="7" id="KW-0813">Transport</keyword>
<keyword evidence="7 9" id="KW-0496">Mitochondrion</keyword>
<dbReference type="EC" id="7.1.1.2" evidence="7"/>
<evidence type="ECO:0000256" key="6">
    <source>
        <dbReference type="ARBA" id="ARBA00023136"/>
    </source>
</evidence>
<dbReference type="Pfam" id="PF00361">
    <property type="entry name" value="Proton_antipo_M"/>
    <property type="match status" value="1"/>
</dbReference>
<feature type="transmembrane region" description="Helical" evidence="7">
    <location>
        <begin position="226"/>
        <end position="248"/>
    </location>
</feature>
<evidence type="ECO:0000313" key="10">
    <source>
        <dbReference type="Proteomes" id="UP000016926"/>
    </source>
</evidence>
<feature type="transmembrane region" description="Helical" evidence="7">
    <location>
        <begin position="388"/>
        <end position="411"/>
    </location>
</feature>
<reference evidence="9 10" key="1">
    <citation type="journal article" date="2020" name="FEMS Yeast Res.">
        <title>The complete mitochondrial genome of the lipid-producing yeast Rhodotorula toruloides.</title>
        <authorList>
            <person name="Zhou R."/>
            <person name="Zhu Z."/>
            <person name="Zhang S."/>
            <person name="Zhao Z.K."/>
        </authorList>
    </citation>
    <scope>NUCLEOTIDE SEQUENCE [LARGE SCALE GENOMIC DNA]</scope>
    <source>
        <strain evidence="9 10">NP11</strain>
    </source>
</reference>
<evidence type="ECO:0000256" key="5">
    <source>
        <dbReference type="ARBA" id="ARBA00022989"/>
    </source>
</evidence>